<keyword evidence="2" id="KW-1003">Cell membrane</keyword>
<feature type="transmembrane region" description="Helical" evidence="6">
    <location>
        <begin position="173"/>
        <end position="192"/>
    </location>
</feature>
<evidence type="ECO:0000313" key="7">
    <source>
        <dbReference type="EMBL" id="MDZ5660246.1"/>
    </source>
</evidence>
<feature type="transmembrane region" description="Helical" evidence="6">
    <location>
        <begin position="331"/>
        <end position="355"/>
    </location>
</feature>
<feature type="transmembrane region" description="Helical" evidence="6">
    <location>
        <begin position="292"/>
        <end position="311"/>
    </location>
</feature>
<dbReference type="PANTHER" id="PTHR30250:SF11">
    <property type="entry name" value="O-ANTIGEN TRANSPORTER-RELATED"/>
    <property type="match status" value="1"/>
</dbReference>
<comment type="subcellular location">
    <subcellularLocation>
        <location evidence="1">Cell membrane</location>
        <topology evidence="1">Multi-pass membrane protein</topology>
    </subcellularLocation>
</comment>
<evidence type="ECO:0000256" key="4">
    <source>
        <dbReference type="ARBA" id="ARBA00022989"/>
    </source>
</evidence>
<feature type="transmembrane region" description="Helical" evidence="6">
    <location>
        <begin position="12"/>
        <end position="31"/>
    </location>
</feature>
<organism evidence="7 8">
    <name type="scientific">Nocardioides renjunii</name>
    <dbReference type="NCBI Taxonomy" id="3095075"/>
    <lineage>
        <taxon>Bacteria</taxon>
        <taxon>Bacillati</taxon>
        <taxon>Actinomycetota</taxon>
        <taxon>Actinomycetes</taxon>
        <taxon>Propionibacteriales</taxon>
        <taxon>Nocardioidaceae</taxon>
        <taxon>Nocardioides</taxon>
    </lineage>
</organism>
<dbReference type="Proteomes" id="UP001291999">
    <property type="component" value="Unassembled WGS sequence"/>
</dbReference>
<evidence type="ECO:0008006" key="9">
    <source>
        <dbReference type="Google" id="ProtNLM"/>
    </source>
</evidence>
<feature type="transmembrane region" description="Helical" evidence="6">
    <location>
        <begin position="43"/>
        <end position="65"/>
    </location>
</feature>
<keyword evidence="3 6" id="KW-0812">Transmembrane</keyword>
<accession>A0ABU5K5L3</accession>
<comment type="caution">
    <text evidence="7">The sequence shown here is derived from an EMBL/GenBank/DDBJ whole genome shotgun (WGS) entry which is preliminary data.</text>
</comment>
<keyword evidence="8" id="KW-1185">Reference proteome</keyword>
<proteinExistence type="predicted"/>
<sequence length="416" mass="41516">MSPTSPSSRSRAASGLAAGSVLSGVLAYVFFAASTRGLGAEAAAPVAVLWSWWGFAAAGLTFPVQHWITRTAAVAGEGAVRAARGTPARLVAVVVVVTGAGAWLLREPLFGGDGRFALLVALVTAGAAGMGVVRGLLAARRRFAAVGALLVAENLVRCVAALGLVVLDVDDPAAYGAALVLGYAACAGWVAAWRTLPDQRPDASGVGDAGRASAFLGSAAGAQVVAQAVLTGGPVLLAVLGGSPTDVTVLFAALALYRAPYTVLVGQVAQATGALARLVDARRLDRLRRVEVALLAATAVGVVVGAAVGAGPGPWLVRLVFGPDVRVEQGVSAALAVGSVLALATLLQGVVLLAHDRPERTLLAWLLALVPAAAVLVAAPGSATTTVVAAFVAAQATAWVLLAVATHRARSALSDA</sequence>
<reference evidence="7 8" key="1">
    <citation type="submission" date="2023-11" db="EMBL/GenBank/DDBJ databases">
        <title>Novel species in genus Nocardioides.</title>
        <authorList>
            <person name="Zhou H."/>
        </authorList>
    </citation>
    <scope>NUCLEOTIDE SEQUENCE [LARGE SCALE GENOMIC DNA]</scope>
    <source>
        <strain evidence="7 8">S-58</strain>
    </source>
</reference>
<evidence type="ECO:0000256" key="5">
    <source>
        <dbReference type="ARBA" id="ARBA00023136"/>
    </source>
</evidence>
<gene>
    <name evidence="7" type="ORF">SFC79_00600</name>
</gene>
<feature type="transmembrane region" description="Helical" evidence="6">
    <location>
        <begin position="86"/>
        <end position="104"/>
    </location>
</feature>
<evidence type="ECO:0000256" key="2">
    <source>
        <dbReference type="ARBA" id="ARBA00022475"/>
    </source>
</evidence>
<protein>
    <recommendedName>
        <fullName evidence="9">O-antigen/teichoic acid export membrane protein</fullName>
    </recommendedName>
</protein>
<dbReference type="EMBL" id="JAXQPW010000001">
    <property type="protein sequence ID" value="MDZ5660246.1"/>
    <property type="molecule type" value="Genomic_DNA"/>
</dbReference>
<evidence type="ECO:0000313" key="8">
    <source>
        <dbReference type="Proteomes" id="UP001291999"/>
    </source>
</evidence>
<evidence type="ECO:0000256" key="3">
    <source>
        <dbReference type="ARBA" id="ARBA00022692"/>
    </source>
</evidence>
<feature type="transmembrane region" description="Helical" evidence="6">
    <location>
        <begin position="362"/>
        <end position="381"/>
    </location>
</feature>
<feature type="transmembrane region" description="Helical" evidence="6">
    <location>
        <begin position="116"/>
        <end position="137"/>
    </location>
</feature>
<dbReference type="PANTHER" id="PTHR30250">
    <property type="entry name" value="PST FAMILY PREDICTED COLANIC ACID TRANSPORTER"/>
    <property type="match status" value="1"/>
</dbReference>
<feature type="transmembrane region" description="Helical" evidence="6">
    <location>
        <begin position="144"/>
        <end position="167"/>
    </location>
</feature>
<keyword evidence="5 6" id="KW-0472">Membrane</keyword>
<dbReference type="RefSeq" id="WP_322422847.1">
    <property type="nucleotide sequence ID" value="NZ_JAXQPW010000001.1"/>
</dbReference>
<keyword evidence="4 6" id="KW-1133">Transmembrane helix</keyword>
<feature type="transmembrane region" description="Helical" evidence="6">
    <location>
        <begin position="387"/>
        <end position="405"/>
    </location>
</feature>
<dbReference type="InterPro" id="IPR050833">
    <property type="entry name" value="Poly_Biosynth_Transport"/>
</dbReference>
<evidence type="ECO:0000256" key="1">
    <source>
        <dbReference type="ARBA" id="ARBA00004651"/>
    </source>
</evidence>
<name>A0ABU5K5L3_9ACTN</name>
<evidence type="ECO:0000256" key="6">
    <source>
        <dbReference type="SAM" id="Phobius"/>
    </source>
</evidence>